<comment type="function">
    <text evidence="2">Acts on leucine, isoleucine and valine.</text>
</comment>
<dbReference type="NCBIfam" id="NF009896">
    <property type="entry name" value="PRK13356.1"/>
    <property type="match status" value="1"/>
</dbReference>
<dbReference type="Pfam" id="PF01063">
    <property type="entry name" value="Aminotran_4"/>
    <property type="match status" value="1"/>
</dbReference>
<comment type="catalytic activity">
    <reaction evidence="12">
        <text>L-isoleucine + 2-oxoglutarate = (S)-3-methyl-2-oxopentanoate + L-glutamate</text>
        <dbReference type="Rhea" id="RHEA:24801"/>
        <dbReference type="ChEBI" id="CHEBI:16810"/>
        <dbReference type="ChEBI" id="CHEBI:29985"/>
        <dbReference type="ChEBI" id="CHEBI:35146"/>
        <dbReference type="ChEBI" id="CHEBI:58045"/>
        <dbReference type="EC" id="2.6.1.42"/>
    </reaction>
</comment>
<evidence type="ECO:0000313" key="16">
    <source>
        <dbReference type="EMBL" id="MQT15458.1"/>
    </source>
</evidence>
<keyword evidence="16" id="KW-0032">Aminotransferase</keyword>
<comment type="pathway">
    <text evidence="5">Amino-acid biosynthesis; L-leucine biosynthesis; L-leucine from 3-methyl-2-oxobutanoate: step 4/4.</text>
</comment>
<dbReference type="InterPro" id="IPR050571">
    <property type="entry name" value="Class-IV_PLP-Dep_Aminotrnsfr"/>
</dbReference>
<dbReference type="GO" id="GO:0009082">
    <property type="term" value="P:branched-chain amino acid biosynthetic process"/>
    <property type="evidence" value="ECO:0007669"/>
    <property type="project" value="UniProtKB-KW"/>
</dbReference>
<dbReference type="Proteomes" id="UP000332515">
    <property type="component" value="Unassembled WGS sequence"/>
</dbReference>
<reference evidence="16 17" key="1">
    <citation type="submission" date="2019-09" db="EMBL/GenBank/DDBJ databases">
        <title>Segnochrobactrum spirostomi gen. nov., sp. nov., isolated from the ciliate Spirostomum cf. yagiui and description of a novel family, Segnochrobactraceae fam. nov. within the order Rhizobiales of the class Alphaproteobacteria.</title>
        <authorList>
            <person name="Akter S."/>
            <person name="Shazib S.U.A."/>
            <person name="Shin M.K."/>
        </authorList>
    </citation>
    <scope>NUCLEOTIDE SEQUENCE [LARGE SCALE GENOMIC DNA]</scope>
    <source>
        <strain evidence="16 17">Sp-1</strain>
    </source>
</reference>
<name>A0A6A7YBV6_9HYPH</name>
<dbReference type="PANTHER" id="PTHR42743:SF11">
    <property type="entry name" value="AMINODEOXYCHORISMATE LYASE"/>
    <property type="match status" value="1"/>
</dbReference>
<gene>
    <name evidence="16" type="ORF">F0357_22950</name>
</gene>
<dbReference type="EC" id="2.6.1.42" evidence="7"/>
<dbReference type="GO" id="GO:0052655">
    <property type="term" value="F:L-valine-2-oxoglutarate transaminase activity"/>
    <property type="evidence" value="ECO:0007669"/>
    <property type="project" value="RHEA"/>
</dbReference>
<keyword evidence="16" id="KW-0808">Transferase</keyword>
<accession>A0A6A7YBV6</accession>
<evidence type="ECO:0000256" key="14">
    <source>
        <dbReference type="RuleBase" id="RU004106"/>
    </source>
</evidence>
<evidence type="ECO:0000256" key="3">
    <source>
        <dbReference type="ARBA" id="ARBA00004824"/>
    </source>
</evidence>
<dbReference type="AlphaFoldDB" id="A0A6A7YBV6"/>
<proteinExistence type="inferred from homology"/>
<keyword evidence="10" id="KW-0100">Branched-chain amino acid biosynthesis</keyword>
<evidence type="ECO:0000256" key="1">
    <source>
        <dbReference type="ARBA" id="ARBA00001933"/>
    </source>
</evidence>
<keyword evidence="9 15" id="KW-0663">Pyridoxal phosphate</keyword>
<evidence type="ECO:0000256" key="10">
    <source>
        <dbReference type="ARBA" id="ARBA00023304"/>
    </source>
</evidence>
<dbReference type="SUPFAM" id="SSF56752">
    <property type="entry name" value="D-aminoacid aminotransferase-like PLP-dependent enzymes"/>
    <property type="match status" value="1"/>
</dbReference>
<comment type="pathway">
    <text evidence="4">Amino-acid biosynthesis; L-valine biosynthesis; L-valine from pyruvate: step 4/4.</text>
</comment>
<dbReference type="PANTHER" id="PTHR42743">
    <property type="entry name" value="AMINO-ACID AMINOTRANSFERASE"/>
    <property type="match status" value="1"/>
</dbReference>
<dbReference type="GO" id="GO:0005829">
    <property type="term" value="C:cytosol"/>
    <property type="evidence" value="ECO:0007669"/>
    <property type="project" value="TreeGrafter"/>
</dbReference>
<evidence type="ECO:0000256" key="5">
    <source>
        <dbReference type="ARBA" id="ARBA00005072"/>
    </source>
</evidence>
<keyword evidence="10" id="KW-0028">Amino-acid biosynthesis</keyword>
<comment type="pathway">
    <text evidence="3">Amino-acid biosynthesis; L-isoleucine biosynthesis; L-isoleucine from 2-oxobutanoate: step 4/4.</text>
</comment>
<organism evidence="16 17">
    <name type="scientific">Segnochrobactrum spirostomi</name>
    <dbReference type="NCBI Taxonomy" id="2608987"/>
    <lineage>
        <taxon>Bacteria</taxon>
        <taxon>Pseudomonadati</taxon>
        <taxon>Pseudomonadota</taxon>
        <taxon>Alphaproteobacteria</taxon>
        <taxon>Hyphomicrobiales</taxon>
        <taxon>Segnochrobactraceae</taxon>
        <taxon>Segnochrobactrum</taxon>
    </lineage>
</organism>
<dbReference type="Gene3D" id="3.30.470.10">
    <property type="match status" value="1"/>
</dbReference>
<evidence type="ECO:0000256" key="13">
    <source>
        <dbReference type="ARBA" id="ARBA00049229"/>
    </source>
</evidence>
<evidence type="ECO:0000256" key="8">
    <source>
        <dbReference type="ARBA" id="ARBA00014472"/>
    </source>
</evidence>
<evidence type="ECO:0000256" key="7">
    <source>
        <dbReference type="ARBA" id="ARBA00013053"/>
    </source>
</evidence>
<evidence type="ECO:0000256" key="6">
    <source>
        <dbReference type="ARBA" id="ARBA00009320"/>
    </source>
</evidence>
<dbReference type="GO" id="GO:0052656">
    <property type="term" value="F:L-isoleucine-2-oxoglutarate transaminase activity"/>
    <property type="evidence" value="ECO:0007669"/>
    <property type="project" value="RHEA"/>
</dbReference>
<dbReference type="GO" id="GO:0052654">
    <property type="term" value="F:L-leucine-2-oxoglutarate transaminase activity"/>
    <property type="evidence" value="ECO:0007669"/>
    <property type="project" value="RHEA"/>
</dbReference>
<dbReference type="Gene3D" id="3.20.10.10">
    <property type="entry name" value="D-amino Acid Aminotransferase, subunit A, domain 2"/>
    <property type="match status" value="1"/>
</dbReference>
<keyword evidence="17" id="KW-1185">Reference proteome</keyword>
<evidence type="ECO:0000313" key="17">
    <source>
        <dbReference type="Proteomes" id="UP000332515"/>
    </source>
</evidence>
<evidence type="ECO:0000256" key="15">
    <source>
        <dbReference type="RuleBase" id="RU004516"/>
    </source>
</evidence>
<dbReference type="InterPro" id="IPR001544">
    <property type="entry name" value="Aminotrans_IV"/>
</dbReference>
<dbReference type="RefSeq" id="WP_153490791.1">
    <property type="nucleotide sequence ID" value="NZ_VWNA01000003.1"/>
</dbReference>
<dbReference type="EMBL" id="VWNA01000003">
    <property type="protein sequence ID" value="MQT15458.1"/>
    <property type="molecule type" value="Genomic_DNA"/>
</dbReference>
<evidence type="ECO:0000256" key="4">
    <source>
        <dbReference type="ARBA" id="ARBA00004931"/>
    </source>
</evidence>
<comment type="similarity">
    <text evidence="6 14">Belongs to the class-IV pyridoxal-phosphate-dependent aminotransferase family.</text>
</comment>
<protein>
    <recommendedName>
        <fullName evidence="8">Probable branched-chain-amino-acid aminotransferase</fullName>
        <ecNumber evidence="7">2.6.1.42</ecNumber>
    </recommendedName>
</protein>
<dbReference type="InterPro" id="IPR043132">
    <property type="entry name" value="BCAT-like_C"/>
</dbReference>
<comment type="catalytic activity">
    <reaction evidence="13">
        <text>L-leucine + 2-oxoglutarate = 4-methyl-2-oxopentanoate + L-glutamate</text>
        <dbReference type="Rhea" id="RHEA:18321"/>
        <dbReference type="ChEBI" id="CHEBI:16810"/>
        <dbReference type="ChEBI" id="CHEBI:17865"/>
        <dbReference type="ChEBI" id="CHEBI:29985"/>
        <dbReference type="ChEBI" id="CHEBI:57427"/>
        <dbReference type="EC" id="2.6.1.42"/>
    </reaction>
</comment>
<evidence type="ECO:0000256" key="11">
    <source>
        <dbReference type="ARBA" id="ARBA00048212"/>
    </source>
</evidence>
<evidence type="ECO:0000256" key="9">
    <source>
        <dbReference type="ARBA" id="ARBA00022898"/>
    </source>
</evidence>
<comment type="catalytic activity">
    <reaction evidence="11">
        <text>L-valine + 2-oxoglutarate = 3-methyl-2-oxobutanoate + L-glutamate</text>
        <dbReference type="Rhea" id="RHEA:24813"/>
        <dbReference type="ChEBI" id="CHEBI:11851"/>
        <dbReference type="ChEBI" id="CHEBI:16810"/>
        <dbReference type="ChEBI" id="CHEBI:29985"/>
        <dbReference type="ChEBI" id="CHEBI:57762"/>
        <dbReference type="EC" id="2.6.1.42"/>
    </reaction>
</comment>
<dbReference type="InterPro" id="IPR036038">
    <property type="entry name" value="Aminotransferase-like"/>
</dbReference>
<comment type="cofactor">
    <cofactor evidence="1 15">
        <name>pyridoxal 5'-phosphate</name>
        <dbReference type="ChEBI" id="CHEBI:597326"/>
    </cofactor>
</comment>
<dbReference type="InterPro" id="IPR018300">
    <property type="entry name" value="Aminotrans_IV_CS"/>
</dbReference>
<dbReference type="InterPro" id="IPR043131">
    <property type="entry name" value="BCAT-like_N"/>
</dbReference>
<evidence type="ECO:0000256" key="2">
    <source>
        <dbReference type="ARBA" id="ARBA00003109"/>
    </source>
</evidence>
<evidence type="ECO:0000256" key="12">
    <source>
        <dbReference type="ARBA" id="ARBA00048798"/>
    </source>
</evidence>
<comment type="caution">
    <text evidence="16">The sequence shown here is derived from an EMBL/GenBank/DDBJ whole genome shotgun (WGS) entry which is preliminary data.</text>
</comment>
<dbReference type="PROSITE" id="PS00770">
    <property type="entry name" value="AA_TRANSFER_CLASS_4"/>
    <property type="match status" value="1"/>
</dbReference>
<sequence length="288" mass="31723">MKTIWTFYRGTWREGDVRILGAASHGTWLGSVVFDGARSFEGVAPDLDLHSARVNASARVLGLEPTLSTDEIIGFSREGLLHFAPDAAVYIRPMYWAEESDAGVVPPLAASTDFALCLEEIPMVEPTGFTMTTTSFRRPTHDVMPVDAKAACLYANNARMLREAKAKGFQNTLVTDALGNVAETATSNIFMVRGDEVFTPVPNGTFLNGITRQRIIKLLRAAGLTVHETVLTVDDFREADEIFSTGNLTKVVPAIRFEDRMLPFGRVARRARALYWDWAHSDPQSALA</sequence>